<dbReference type="EMBL" id="JBFAKC010000006">
    <property type="protein sequence ID" value="MEV0709232.1"/>
    <property type="molecule type" value="Genomic_DNA"/>
</dbReference>
<accession>A0ABV3FUX6</accession>
<protein>
    <submittedName>
        <fullName evidence="2">Uncharacterized protein</fullName>
    </submittedName>
</protein>
<organism evidence="2 3">
    <name type="scientific">Nocardia aurea</name>
    <dbReference type="NCBI Taxonomy" id="2144174"/>
    <lineage>
        <taxon>Bacteria</taxon>
        <taxon>Bacillati</taxon>
        <taxon>Actinomycetota</taxon>
        <taxon>Actinomycetes</taxon>
        <taxon>Mycobacteriales</taxon>
        <taxon>Nocardiaceae</taxon>
        <taxon>Nocardia</taxon>
    </lineage>
</organism>
<evidence type="ECO:0000256" key="1">
    <source>
        <dbReference type="SAM" id="Phobius"/>
    </source>
</evidence>
<gene>
    <name evidence="2" type="ORF">AB0I48_16855</name>
</gene>
<keyword evidence="1" id="KW-0472">Membrane</keyword>
<sequence length="107" mass="10919">MRTEETWEIPPLDDAPDIARPRVTGTGAALADPRHWPGIGVAVTGLAFAVLAAVFLTAGYPGLAIVGAVIAGAALIGGAVLLVLERRRRTDQGEAGIVPRLGLGGTQ</sequence>
<evidence type="ECO:0000313" key="3">
    <source>
        <dbReference type="Proteomes" id="UP001551695"/>
    </source>
</evidence>
<dbReference type="RefSeq" id="WP_355083128.1">
    <property type="nucleotide sequence ID" value="NZ_JBEXKW010000001.1"/>
</dbReference>
<dbReference type="Proteomes" id="UP001551695">
    <property type="component" value="Unassembled WGS sequence"/>
</dbReference>
<keyword evidence="1" id="KW-0812">Transmembrane</keyword>
<feature type="transmembrane region" description="Helical" evidence="1">
    <location>
        <begin position="64"/>
        <end position="84"/>
    </location>
</feature>
<reference evidence="2 3" key="1">
    <citation type="submission" date="2024-06" db="EMBL/GenBank/DDBJ databases">
        <title>The Natural Products Discovery Center: Release of the First 8490 Sequenced Strains for Exploring Actinobacteria Biosynthetic Diversity.</title>
        <authorList>
            <person name="Kalkreuter E."/>
            <person name="Kautsar S.A."/>
            <person name="Yang D."/>
            <person name="Bader C.D."/>
            <person name="Teijaro C.N."/>
            <person name="Fluegel L."/>
            <person name="Davis C.M."/>
            <person name="Simpson J.R."/>
            <person name="Lauterbach L."/>
            <person name="Steele A.D."/>
            <person name="Gui C."/>
            <person name="Meng S."/>
            <person name="Li G."/>
            <person name="Viehrig K."/>
            <person name="Ye F."/>
            <person name="Su P."/>
            <person name="Kiefer A.F."/>
            <person name="Nichols A."/>
            <person name="Cepeda A.J."/>
            <person name="Yan W."/>
            <person name="Fan B."/>
            <person name="Jiang Y."/>
            <person name="Adhikari A."/>
            <person name="Zheng C.-J."/>
            <person name="Schuster L."/>
            <person name="Cowan T.M."/>
            <person name="Smanski M.J."/>
            <person name="Chevrette M.G."/>
            <person name="De Carvalho L.P.S."/>
            <person name="Shen B."/>
        </authorList>
    </citation>
    <scope>NUCLEOTIDE SEQUENCE [LARGE SCALE GENOMIC DNA]</scope>
    <source>
        <strain evidence="2 3">NPDC050403</strain>
    </source>
</reference>
<feature type="transmembrane region" description="Helical" evidence="1">
    <location>
        <begin position="39"/>
        <end position="58"/>
    </location>
</feature>
<proteinExistence type="predicted"/>
<keyword evidence="1" id="KW-1133">Transmembrane helix</keyword>
<name>A0ABV3FUX6_9NOCA</name>
<comment type="caution">
    <text evidence="2">The sequence shown here is derived from an EMBL/GenBank/DDBJ whole genome shotgun (WGS) entry which is preliminary data.</text>
</comment>
<evidence type="ECO:0000313" key="2">
    <source>
        <dbReference type="EMBL" id="MEV0709232.1"/>
    </source>
</evidence>
<keyword evidence="3" id="KW-1185">Reference proteome</keyword>